<proteinExistence type="predicted"/>
<dbReference type="EMBL" id="AAQR03104472">
    <property type="status" value="NOT_ANNOTATED_CDS"/>
    <property type="molecule type" value="Genomic_DNA"/>
</dbReference>
<dbReference type="GeneTree" id="ENSGT00400000024336"/>
<dbReference type="AlphaFoldDB" id="H0XNU1"/>
<evidence type="ECO:0000313" key="3">
    <source>
        <dbReference type="Proteomes" id="UP000005225"/>
    </source>
</evidence>
<feature type="compositionally biased region" description="Low complexity" evidence="1">
    <location>
        <begin position="174"/>
        <end position="195"/>
    </location>
</feature>
<reference evidence="3" key="1">
    <citation type="submission" date="2011-03" db="EMBL/GenBank/DDBJ databases">
        <title>Version 3 of the genome sequence of Otolemur garnettii (Bushbaby).</title>
        <authorList>
            <consortium name="The Broad Institute Genome Sequencing Platform"/>
            <person name="Di Palma F."/>
            <person name="Johnson J."/>
            <person name="Lander E.S."/>
            <person name="Lindblad-Toh K."/>
            <person name="Jaffe D.B."/>
            <person name="Gnerre S."/>
            <person name="MacCallum I."/>
            <person name="Przybylski D."/>
            <person name="Ribeiro F.J."/>
            <person name="Burton J.N."/>
            <person name="Walker B.J."/>
            <person name="Sharpe T."/>
            <person name="Hall G."/>
        </authorList>
    </citation>
    <scope>NUCLEOTIDE SEQUENCE [LARGE SCALE GENOMIC DNA]</scope>
</reference>
<feature type="compositionally biased region" description="Low complexity" evidence="1">
    <location>
        <begin position="102"/>
        <end position="116"/>
    </location>
</feature>
<accession>H0XNU1</accession>
<dbReference type="eggNOG" id="ENOG502TKM3">
    <property type="taxonomic scope" value="Eukaryota"/>
</dbReference>
<keyword evidence="3" id="KW-1185">Reference proteome</keyword>
<dbReference type="HOGENOM" id="CLU_1142273_0_0_1"/>
<feature type="region of interest" description="Disordered" evidence="1">
    <location>
        <begin position="174"/>
        <end position="200"/>
    </location>
</feature>
<evidence type="ECO:0000256" key="1">
    <source>
        <dbReference type="SAM" id="MobiDB-lite"/>
    </source>
</evidence>
<feature type="compositionally biased region" description="Polar residues" evidence="1">
    <location>
        <begin position="117"/>
        <end position="130"/>
    </location>
</feature>
<evidence type="ECO:0000313" key="2">
    <source>
        <dbReference type="Ensembl" id="ENSOGAP00000017782.1"/>
    </source>
</evidence>
<sequence>MDRRWLSLRSSSCSAPRLKIAWGMRSSPQATSSSSRNTASFFRLLRASSRAPSLCRLSCCRCPATSVTLAGIFPALLRRDNTLSCFSSRRLSRVAALASSGVKSPSRCSSSKPRSPNTQRGTSRSSSHLTRITFRRSRRKICKEKGSLAGECSKLSSCSCTSCESPGGKVISQMASSRSASTSLSSNTVSGSPGSMQRASSSRPCALRCSFCRSFSGVHSWLRLSCFRRLSLTSERKTAKRLE</sequence>
<organism evidence="2 3">
    <name type="scientific">Otolemur garnettii</name>
    <name type="common">Small-eared galago</name>
    <name type="synonym">Garnett's greater bushbaby</name>
    <dbReference type="NCBI Taxonomy" id="30611"/>
    <lineage>
        <taxon>Eukaryota</taxon>
        <taxon>Metazoa</taxon>
        <taxon>Chordata</taxon>
        <taxon>Craniata</taxon>
        <taxon>Vertebrata</taxon>
        <taxon>Euteleostomi</taxon>
        <taxon>Mammalia</taxon>
        <taxon>Eutheria</taxon>
        <taxon>Euarchontoglires</taxon>
        <taxon>Primates</taxon>
        <taxon>Strepsirrhini</taxon>
        <taxon>Lorisiformes</taxon>
        <taxon>Galagidae</taxon>
        <taxon>Otolemur</taxon>
    </lineage>
</organism>
<feature type="region of interest" description="Disordered" evidence="1">
    <location>
        <begin position="102"/>
        <end position="131"/>
    </location>
</feature>
<name>H0XNU1_OTOGA</name>
<protein>
    <submittedName>
        <fullName evidence="2">Uncharacterized protein</fullName>
    </submittedName>
</protein>
<dbReference type="InParanoid" id="H0XNU1"/>
<dbReference type="Ensembl" id="ENSOGAT00000012867.2">
    <property type="protein sequence ID" value="ENSOGAP00000017782.1"/>
    <property type="gene ID" value="ENSOGAG00000012864.2"/>
</dbReference>
<dbReference type="Proteomes" id="UP000005225">
    <property type="component" value="Unassembled WGS sequence"/>
</dbReference>
<reference evidence="2" key="3">
    <citation type="submission" date="2025-09" db="UniProtKB">
        <authorList>
            <consortium name="Ensembl"/>
        </authorList>
    </citation>
    <scope>IDENTIFICATION</scope>
</reference>
<reference evidence="2" key="2">
    <citation type="submission" date="2025-08" db="UniProtKB">
        <authorList>
            <consortium name="Ensembl"/>
        </authorList>
    </citation>
    <scope>IDENTIFICATION</scope>
</reference>